<feature type="compositionally biased region" description="Low complexity" evidence="1">
    <location>
        <begin position="9"/>
        <end position="23"/>
    </location>
</feature>
<dbReference type="EMBL" id="JBFDAA010000003">
    <property type="protein sequence ID" value="KAL1138839.1"/>
    <property type="molecule type" value="Genomic_DNA"/>
</dbReference>
<evidence type="ECO:0000313" key="3">
    <source>
        <dbReference type="Proteomes" id="UP001558652"/>
    </source>
</evidence>
<comment type="caution">
    <text evidence="2">The sequence shown here is derived from an EMBL/GenBank/DDBJ whole genome shotgun (WGS) entry which is preliminary data.</text>
</comment>
<feature type="region of interest" description="Disordered" evidence="1">
    <location>
        <begin position="1"/>
        <end position="44"/>
    </location>
</feature>
<evidence type="ECO:0000313" key="2">
    <source>
        <dbReference type="EMBL" id="KAL1138839.1"/>
    </source>
</evidence>
<reference evidence="2 3" key="1">
    <citation type="submission" date="2024-07" db="EMBL/GenBank/DDBJ databases">
        <title>Chromosome-level genome assembly of the water stick insect Ranatra chinensis (Heteroptera: Nepidae).</title>
        <authorList>
            <person name="Liu X."/>
        </authorList>
    </citation>
    <scope>NUCLEOTIDE SEQUENCE [LARGE SCALE GENOMIC DNA]</scope>
    <source>
        <strain evidence="2">Cailab_2021Rc</strain>
        <tissue evidence="2">Muscle</tissue>
    </source>
</reference>
<gene>
    <name evidence="2" type="ORF">AAG570_008901</name>
</gene>
<dbReference type="Proteomes" id="UP001558652">
    <property type="component" value="Unassembled WGS sequence"/>
</dbReference>
<dbReference type="AlphaFoldDB" id="A0ABD0ZFJ0"/>
<accession>A0ABD0ZFJ0</accession>
<proteinExistence type="predicted"/>
<name>A0ABD0ZFJ0_9HEMI</name>
<protein>
    <submittedName>
        <fullName evidence="2">Uncharacterized protein</fullName>
    </submittedName>
</protein>
<sequence length="111" mass="13584">MRNHPPIASNSSGSNSLQNSGLPPRRRKLLSRLPHQKQSSARQPYCRIWRRMKRIWISKRKWRMKKRIKIRTKKPKGRRMKKSWKKRKILTRRWTKEPTTTRTILIMEKTI</sequence>
<keyword evidence="3" id="KW-1185">Reference proteome</keyword>
<evidence type="ECO:0000256" key="1">
    <source>
        <dbReference type="SAM" id="MobiDB-lite"/>
    </source>
</evidence>
<organism evidence="2 3">
    <name type="scientific">Ranatra chinensis</name>
    <dbReference type="NCBI Taxonomy" id="642074"/>
    <lineage>
        <taxon>Eukaryota</taxon>
        <taxon>Metazoa</taxon>
        <taxon>Ecdysozoa</taxon>
        <taxon>Arthropoda</taxon>
        <taxon>Hexapoda</taxon>
        <taxon>Insecta</taxon>
        <taxon>Pterygota</taxon>
        <taxon>Neoptera</taxon>
        <taxon>Paraneoptera</taxon>
        <taxon>Hemiptera</taxon>
        <taxon>Heteroptera</taxon>
        <taxon>Panheteroptera</taxon>
        <taxon>Nepomorpha</taxon>
        <taxon>Nepidae</taxon>
        <taxon>Ranatrinae</taxon>
        <taxon>Ranatra</taxon>
    </lineage>
</organism>